<dbReference type="Gene3D" id="1.10.10.580">
    <property type="entry name" value="Structural maintenance of chromosome 1. Chain E"/>
    <property type="match status" value="1"/>
</dbReference>
<feature type="coiled-coil region" evidence="13">
    <location>
        <begin position="691"/>
        <end position="767"/>
    </location>
</feature>
<dbReference type="Proteomes" id="UP000050525">
    <property type="component" value="Unassembled WGS sequence"/>
</dbReference>
<dbReference type="InterPro" id="IPR023093">
    <property type="entry name" value="ScpA-like_C"/>
</dbReference>
<comment type="similarity">
    <text evidence="4">Belongs to the rad21 family.</text>
</comment>
<dbReference type="GO" id="GO:0005739">
    <property type="term" value="C:mitochondrion"/>
    <property type="evidence" value="ECO:0007669"/>
    <property type="project" value="TreeGrafter"/>
</dbReference>
<evidence type="ECO:0000313" key="18">
    <source>
        <dbReference type="Proteomes" id="UP000050525"/>
    </source>
</evidence>
<feature type="compositionally biased region" description="Low complexity" evidence="14">
    <location>
        <begin position="642"/>
        <end position="661"/>
    </location>
</feature>
<dbReference type="PANTHER" id="PTHR16208">
    <property type="entry name" value="MICROTUBULE-ASSOCIATED PROTEIN/SYNTAPHILIN"/>
    <property type="match status" value="1"/>
</dbReference>
<sequence length="1120" mass="123344">MHLLVNKREPLAKIWLAAHWEKKLTRAHIFECNLEMTIEKIVSPKVRIALRTSGHLLLGVVRIYHRKTKYLLADCSEALVKMKMAFRPGLVDLPKENFEATYRSITLPEDFHDFDTPLPDLNAIDVAEHFCLNQSRAEDITLREDYGRDILLCEGNFGEETAILRQHNFFDDSILISTNSLLADHNSSSLTGDKSRLCEDAYIFKLDGFGDEEAAGDMIDDLLKAEQNSLIKDLLDLEEVPFSQELPGDSAVVHSSHEESLYEAENHPMSETVLLPDEEEGFALEPVDATVFTGWKEKRKRKLLVDVVKELSSKTIQKQLSNYTDTETVLDLAPPTKRLMKWKKSGGVHKLLSRATEPLINVELQKLFANCFKYHGFKTGSKNIEMGSEEPEREQDTKETLVIEEPLTEDLSYSQDAAHGGPQGPIMDDSFVSTTLQNSRNGTTNEKTQDMLSALSEACSLESEIQQAELTASPRQELIRNDQDSEEKRWSKRTLQILNTLQHVSNSGVKSFSLLELCQSNDRKQVAAKFYSFLVLKKQLALELSQSAPYADIIASFESTACFKPAPELPASPCRAQMAKLLRSDEEASSAGPRWAPPAGVPLLPTARTSRASAMSLPNSRRPSTGSRRRPSPPVSMRDTYGTSSLSSSSNSGSCKGSDSSPTPRRPVKYTLCSDNHGIKPPTPEQYLTPLQQKEVCIRHLKARLKDTQDRLQDRDAEIEDLKTQLSRMQEDWIEEECHRVEAQLALKEARKEIKQLKQVIDTVKNNLLEKDKGLQKYFVDINIQNKKLETLLHSMEVAQNGTLKEDGAGESAGGSPARSLTRSSTYTKLSDQAAGDKNVGGSQTISVEEVGDSGFAAAEDSLSRTDLLEPSSLLSSGVECGTEEASLHGSFMLGSRLPTSSTYEKLLGTPTAVEAGVQASCLQERAIQTDFVHYQPDLDTILEKVMKSQACSLGSPTSVWVSEMDDAVPGTETQAESNAGTMDLMPTDPNSTVVVTVEAGAEMPEGKTGPGLTSGNPAVHHTAGPAVTILCAAEEETPEPGAEAAVPKSYWSRHFIVDLLAVVVPAVPTVAWLCRTQRRQDQPIYNISSLLRGCCTVALHSIRKISCRSVSTPGAGAQP</sequence>
<protein>
    <submittedName>
        <fullName evidence="17">Double-strand-break repair protein rad21-like protein 1</fullName>
    </submittedName>
</protein>
<dbReference type="AlphaFoldDB" id="A0A151P1G1"/>
<dbReference type="SUPFAM" id="SSF46785">
    <property type="entry name" value="Winged helix' DNA-binding domain"/>
    <property type="match status" value="1"/>
</dbReference>
<evidence type="ECO:0000256" key="14">
    <source>
        <dbReference type="SAM" id="MobiDB-lite"/>
    </source>
</evidence>
<keyword evidence="9" id="KW-1133">Transmembrane helix</keyword>
<accession>A0A151P1G1</accession>
<feature type="compositionally biased region" description="Polar residues" evidence="14">
    <location>
        <begin position="819"/>
        <end position="831"/>
    </location>
</feature>
<comment type="subcellular location">
    <subcellularLocation>
        <location evidence="3">Chromosome</location>
    </subcellularLocation>
    <subcellularLocation>
        <location evidence="2">Membrane</location>
        <topology evidence="2">Single-pass membrane protein</topology>
    </subcellularLocation>
    <subcellularLocation>
        <location evidence="1">Nucleus</location>
    </subcellularLocation>
</comment>
<evidence type="ECO:0000259" key="16">
    <source>
        <dbReference type="Pfam" id="PF04825"/>
    </source>
</evidence>
<dbReference type="Pfam" id="PF04824">
    <property type="entry name" value="Rad21_Rec8"/>
    <property type="match status" value="1"/>
</dbReference>
<evidence type="ECO:0000259" key="15">
    <source>
        <dbReference type="Pfam" id="PF04824"/>
    </source>
</evidence>
<evidence type="ECO:0000256" key="5">
    <source>
        <dbReference type="ARBA" id="ARBA00022454"/>
    </source>
</evidence>
<dbReference type="GO" id="GO:0030182">
    <property type="term" value="P:neuron differentiation"/>
    <property type="evidence" value="ECO:0007669"/>
    <property type="project" value="TreeGrafter"/>
</dbReference>
<dbReference type="InterPro" id="IPR028197">
    <property type="entry name" value="Syntaphilin/Syntabulin"/>
</dbReference>
<dbReference type="GO" id="GO:0005881">
    <property type="term" value="C:cytoplasmic microtubule"/>
    <property type="evidence" value="ECO:0007669"/>
    <property type="project" value="TreeGrafter"/>
</dbReference>
<evidence type="ECO:0000256" key="8">
    <source>
        <dbReference type="ARBA" id="ARBA00022829"/>
    </source>
</evidence>
<evidence type="ECO:0000256" key="11">
    <source>
        <dbReference type="ARBA" id="ARBA00023136"/>
    </source>
</evidence>
<dbReference type="InterPro" id="IPR006910">
    <property type="entry name" value="Rad21_Rec8_N"/>
</dbReference>
<evidence type="ECO:0000256" key="7">
    <source>
        <dbReference type="ARBA" id="ARBA00022692"/>
    </source>
</evidence>
<dbReference type="Pfam" id="PF15290">
    <property type="entry name" value="Syntaphilin"/>
    <property type="match status" value="1"/>
</dbReference>
<keyword evidence="5" id="KW-0158">Chromosome</keyword>
<evidence type="ECO:0000313" key="17">
    <source>
        <dbReference type="EMBL" id="KYO42932.1"/>
    </source>
</evidence>
<dbReference type="EMBL" id="AKHW03001304">
    <property type="protein sequence ID" value="KYO42932.1"/>
    <property type="molecule type" value="Genomic_DNA"/>
</dbReference>
<gene>
    <name evidence="17" type="ORF">Y1Q_0016926</name>
</gene>
<dbReference type="PANTHER" id="PTHR16208:SF1">
    <property type="entry name" value="SYNTAPHILIN"/>
    <property type="match status" value="1"/>
</dbReference>
<dbReference type="FunFam" id="1.10.10.580:FF:000001">
    <property type="entry name" value="double-strand-break repair protein rad21 homolog"/>
    <property type="match status" value="1"/>
</dbReference>
<reference evidence="17 18" key="1">
    <citation type="journal article" date="2012" name="Genome Biol.">
        <title>Sequencing three crocodilian genomes to illuminate the evolution of archosaurs and amniotes.</title>
        <authorList>
            <person name="St John J.A."/>
            <person name="Braun E.L."/>
            <person name="Isberg S.R."/>
            <person name="Miles L.G."/>
            <person name="Chong A.Y."/>
            <person name="Gongora J."/>
            <person name="Dalzell P."/>
            <person name="Moran C."/>
            <person name="Bed'hom B."/>
            <person name="Abzhanov A."/>
            <person name="Burgess S.C."/>
            <person name="Cooksey A.M."/>
            <person name="Castoe T.A."/>
            <person name="Crawford N.G."/>
            <person name="Densmore L.D."/>
            <person name="Drew J.C."/>
            <person name="Edwards S.V."/>
            <person name="Faircloth B.C."/>
            <person name="Fujita M.K."/>
            <person name="Greenwold M.J."/>
            <person name="Hoffmann F.G."/>
            <person name="Howard J.M."/>
            <person name="Iguchi T."/>
            <person name="Janes D.E."/>
            <person name="Khan S.Y."/>
            <person name="Kohno S."/>
            <person name="de Koning A.J."/>
            <person name="Lance S.L."/>
            <person name="McCarthy F.M."/>
            <person name="McCormack J.E."/>
            <person name="Merchant M.E."/>
            <person name="Peterson D.G."/>
            <person name="Pollock D.D."/>
            <person name="Pourmand N."/>
            <person name="Raney B.J."/>
            <person name="Roessler K.A."/>
            <person name="Sanford J.R."/>
            <person name="Sawyer R.H."/>
            <person name="Schmidt C.J."/>
            <person name="Triplett E.W."/>
            <person name="Tuberville T.D."/>
            <person name="Venegas-Anaya M."/>
            <person name="Howard J.T."/>
            <person name="Jarvis E.D."/>
            <person name="Guillette L.J.Jr."/>
            <person name="Glenn T.C."/>
            <person name="Green R.E."/>
            <person name="Ray D.A."/>
        </authorList>
    </citation>
    <scope>NUCLEOTIDE SEQUENCE [LARGE SCALE GENOMIC DNA]</scope>
    <source>
        <strain evidence="17">KSC_2009_1</strain>
    </source>
</reference>
<keyword evidence="18" id="KW-1185">Reference proteome</keyword>
<evidence type="ECO:0000256" key="13">
    <source>
        <dbReference type="SAM" id="Coils"/>
    </source>
</evidence>
<dbReference type="eggNOG" id="KOG1213">
    <property type="taxonomic scope" value="Eukaryota"/>
</dbReference>
<evidence type="ECO:0000256" key="9">
    <source>
        <dbReference type="ARBA" id="ARBA00022989"/>
    </source>
</evidence>
<organism evidence="17 18">
    <name type="scientific">Alligator mississippiensis</name>
    <name type="common">American alligator</name>
    <dbReference type="NCBI Taxonomy" id="8496"/>
    <lineage>
        <taxon>Eukaryota</taxon>
        <taxon>Metazoa</taxon>
        <taxon>Chordata</taxon>
        <taxon>Craniata</taxon>
        <taxon>Vertebrata</taxon>
        <taxon>Euteleostomi</taxon>
        <taxon>Archelosauria</taxon>
        <taxon>Archosauria</taxon>
        <taxon>Crocodylia</taxon>
        <taxon>Alligatoridae</taxon>
        <taxon>Alligatorinae</taxon>
        <taxon>Alligator</taxon>
    </lineage>
</organism>
<proteinExistence type="inferred from homology"/>
<evidence type="ECO:0000256" key="2">
    <source>
        <dbReference type="ARBA" id="ARBA00004167"/>
    </source>
</evidence>
<keyword evidence="12" id="KW-0539">Nucleus</keyword>
<feature type="compositionally biased region" description="Polar residues" evidence="14">
    <location>
        <begin position="607"/>
        <end position="617"/>
    </location>
</feature>
<dbReference type="InterPro" id="IPR006909">
    <property type="entry name" value="Rad21/Rec8_C_eu"/>
</dbReference>
<evidence type="ECO:0000256" key="1">
    <source>
        <dbReference type="ARBA" id="ARBA00004123"/>
    </source>
</evidence>
<dbReference type="CDD" id="cd21792">
    <property type="entry name" value="Rad21_Rec8_M_NXP1-like"/>
    <property type="match status" value="1"/>
</dbReference>
<dbReference type="GO" id="GO:0007059">
    <property type="term" value="P:chromosome segregation"/>
    <property type="evidence" value="ECO:0007669"/>
    <property type="project" value="UniProtKB-KW"/>
</dbReference>
<evidence type="ECO:0000256" key="10">
    <source>
        <dbReference type="ARBA" id="ARBA00023054"/>
    </source>
</evidence>
<evidence type="ECO:0000256" key="4">
    <source>
        <dbReference type="ARBA" id="ARBA00009870"/>
    </source>
</evidence>
<dbReference type="InterPro" id="IPR049589">
    <property type="entry name" value="NXP1_M-like"/>
</dbReference>
<dbReference type="Pfam" id="PF04825">
    <property type="entry name" value="Rad21_Rec8_N"/>
    <property type="match status" value="1"/>
</dbReference>
<feature type="domain" description="Rad21/Rec8-like protein C-terminal eukaryotic" evidence="15">
    <location>
        <begin position="509"/>
        <end position="556"/>
    </location>
</feature>
<feature type="region of interest" description="Disordered" evidence="14">
    <location>
        <begin position="803"/>
        <end position="843"/>
    </location>
</feature>
<keyword evidence="7" id="KW-0812">Transmembrane</keyword>
<evidence type="ECO:0000256" key="12">
    <source>
        <dbReference type="ARBA" id="ARBA00023242"/>
    </source>
</evidence>
<dbReference type="GO" id="GO:0005694">
    <property type="term" value="C:chromosome"/>
    <property type="evidence" value="ECO:0007669"/>
    <property type="project" value="UniProtKB-SubCell"/>
</dbReference>
<comment type="caution">
    <text evidence="17">The sequence shown here is derived from an EMBL/GenBank/DDBJ whole genome shotgun (WGS) entry which is preliminary data.</text>
</comment>
<dbReference type="GO" id="GO:0016020">
    <property type="term" value="C:membrane"/>
    <property type="evidence" value="ECO:0007669"/>
    <property type="project" value="UniProtKB-SubCell"/>
</dbReference>
<evidence type="ECO:0000256" key="6">
    <source>
        <dbReference type="ARBA" id="ARBA00022553"/>
    </source>
</evidence>
<dbReference type="GO" id="GO:0005634">
    <property type="term" value="C:nucleus"/>
    <property type="evidence" value="ECO:0007669"/>
    <property type="project" value="UniProtKB-SubCell"/>
</dbReference>
<dbReference type="STRING" id="8496.A0A151P1G1"/>
<keyword evidence="8" id="KW-0159">Chromosome partition</keyword>
<name>A0A151P1G1_ALLMI</name>
<evidence type="ECO:0000256" key="3">
    <source>
        <dbReference type="ARBA" id="ARBA00004286"/>
    </source>
</evidence>
<dbReference type="InterPro" id="IPR036390">
    <property type="entry name" value="WH_DNA-bd_sf"/>
</dbReference>
<feature type="domain" description="Rad21/Rec8-like protein N-terminal" evidence="16">
    <location>
        <begin position="2"/>
        <end position="97"/>
    </location>
</feature>
<keyword evidence="10 13" id="KW-0175">Coiled coil</keyword>
<keyword evidence="6" id="KW-0597">Phosphoprotein</keyword>
<feature type="region of interest" description="Disordered" evidence="14">
    <location>
        <begin position="585"/>
        <end position="686"/>
    </location>
</feature>
<keyword evidence="11" id="KW-0472">Membrane</keyword>